<sequence>MRQTGTISCQWLVKLFRALAPNKSSIKWMDGQMAALLFISDQQQYLQKTDKIFRYVIEKAEL</sequence>
<protein>
    <submittedName>
        <fullName evidence="1">Uncharacterized protein</fullName>
    </submittedName>
</protein>
<organism evidence="1 2">
    <name type="scientific">Desulfosarcina widdelii</name>
    <dbReference type="NCBI Taxonomy" id="947919"/>
    <lineage>
        <taxon>Bacteria</taxon>
        <taxon>Pseudomonadati</taxon>
        <taxon>Thermodesulfobacteriota</taxon>
        <taxon>Desulfobacteria</taxon>
        <taxon>Desulfobacterales</taxon>
        <taxon>Desulfosarcinaceae</taxon>
        <taxon>Desulfosarcina</taxon>
    </lineage>
</organism>
<gene>
    <name evidence="1" type="ORF">DSCW_11720</name>
</gene>
<dbReference type="Proteomes" id="UP000427769">
    <property type="component" value="Chromosome"/>
</dbReference>
<accession>A0A5K7YZ94</accession>
<keyword evidence="2" id="KW-1185">Reference proteome</keyword>
<evidence type="ECO:0000313" key="1">
    <source>
        <dbReference type="EMBL" id="BBO73755.1"/>
    </source>
</evidence>
<evidence type="ECO:0000313" key="2">
    <source>
        <dbReference type="Proteomes" id="UP000427769"/>
    </source>
</evidence>
<proteinExistence type="predicted"/>
<dbReference type="EMBL" id="AP021875">
    <property type="protein sequence ID" value="BBO73755.1"/>
    <property type="molecule type" value="Genomic_DNA"/>
</dbReference>
<name>A0A5K7YZ94_9BACT</name>
<dbReference type="AlphaFoldDB" id="A0A5K7YZ94"/>
<reference evidence="1 2" key="1">
    <citation type="submission" date="2019-11" db="EMBL/GenBank/DDBJ databases">
        <title>Comparative genomics of hydrocarbon-degrading Desulfosarcina strains.</title>
        <authorList>
            <person name="Watanabe M."/>
            <person name="Kojima H."/>
            <person name="Fukui M."/>
        </authorList>
    </citation>
    <scope>NUCLEOTIDE SEQUENCE [LARGE SCALE GENOMIC DNA]</scope>
    <source>
        <strain evidence="1 2">PP31</strain>
    </source>
</reference>
<dbReference type="KEGG" id="dwd:DSCW_11720"/>